<evidence type="ECO:0000313" key="1">
    <source>
        <dbReference type="EMBL" id="KAK7323735.1"/>
    </source>
</evidence>
<reference evidence="1 2" key="1">
    <citation type="submission" date="2024-01" db="EMBL/GenBank/DDBJ databases">
        <title>The genomes of 5 underutilized Papilionoideae crops provide insights into root nodulation and disease resistanc.</title>
        <authorList>
            <person name="Jiang F."/>
        </authorList>
    </citation>
    <scope>NUCLEOTIDE SEQUENCE [LARGE SCALE GENOMIC DNA]</scope>
    <source>
        <strain evidence="1">LVBAO_FW01</strain>
        <tissue evidence="1">Leaves</tissue>
    </source>
</reference>
<comment type="caution">
    <text evidence="1">The sequence shown here is derived from an EMBL/GenBank/DDBJ whole genome shotgun (WGS) entry which is preliminary data.</text>
</comment>
<keyword evidence="2" id="KW-1185">Reference proteome</keyword>
<dbReference type="Proteomes" id="UP001367508">
    <property type="component" value="Unassembled WGS sequence"/>
</dbReference>
<dbReference type="EMBL" id="JAYMYQ010000006">
    <property type="protein sequence ID" value="KAK7323735.1"/>
    <property type="molecule type" value="Genomic_DNA"/>
</dbReference>
<accession>A0AAN9Q402</accession>
<proteinExistence type="predicted"/>
<dbReference type="PANTHER" id="PTHR46366:SF1">
    <property type="entry name" value="PDZ DOMAIN-CONTAINING PROTEIN C1685.05"/>
    <property type="match status" value="1"/>
</dbReference>
<dbReference type="AlphaFoldDB" id="A0AAN9Q402"/>
<dbReference type="PANTHER" id="PTHR46366">
    <property type="entry name" value="PRO-APOPTOTIC SERINE PROTEASE NMA111"/>
    <property type="match status" value="1"/>
</dbReference>
<evidence type="ECO:0000313" key="2">
    <source>
        <dbReference type="Proteomes" id="UP001367508"/>
    </source>
</evidence>
<sequence length="93" mass="10262">MVPVPRGVLQVTFLHKGWDETCQLRLQSETKWMARHASLAGETGRRVADAVVPCGPGAINLKWTDSKGLDISTWGAIPCKGLDKIIKRGRDHQ</sequence>
<name>A0AAN9Q402_CANGL</name>
<protein>
    <submittedName>
        <fullName evidence="1">Uncharacterized protein</fullName>
    </submittedName>
</protein>
<gene>
    <name evidence="1" type="ORF">VNO77_27226</name>
</gene>
<organism evidence="1 2">
    <name type="scientific">Canavalia gladiata</name>
    <name type="common">Sword bean</name>
    <name type="synonym">Dolichos gladiatus</name>
    <dbReference type="NCBI Taxonomy" id="3824"/>
    <lineage>
        <taxon>Eukaryota</taxon>
        <taxon>Viridiplantae</taxon>
        <taxon>Streptophyta</taxon>
        <taxon>Embryophyta</taxon>
        <taxon>Tracheophyta</taxon>
        <taxon>Spermatophyta</taxon>
        <taxon>Magnoliopsida</taxon>
        <taxon>eudicotyledons</taxon>
        <taxon>Gunneridae</taxon>
        <taxon>Pentapetalae</taxon>
        <taxon>rosids</taxon>
        <taxon>fabids</taxon>
        <taxon>Fabales</taxon>
        <taxon>Fabaceae</taxon>
        <taxon>Papilionoideae</taxon>
        <taxon>50 kb inversion clade</taxon>
        <taxon>NPAAA clade</taxon>
        <taxon>indigoferoid/millettioid clade</taxon>
        <taxon>Phaseoleae</taxon>
        <taxon>Canavalia</taxon>
    </lineage>
</organism>